<comment type="caution">
    <text evidence="5">The sequence shown here is derived from an EMBL/GenBank/DDBJ whole genome shotgun (WGS) entry which is preliminary data.</text>
</comment>
<evidence type="ECO:0000313" key="5">
    <source>
        <dbReference type="EMBL" id="RKN78854.1"/>
    </source>
</evidence>
<dbReference type="InterPro" id="IPR010930">
    <property type="entry name" value="Flg_bb/hook_C_dom"/>
</dbReference>
<name>A0A3B0C2X9_9BACL</name>
<evidence type="ECO:0000313" key="6">
    <source>
        <dbReference type="Proteomes" id="UP000282311"/>
    </source>
</evidence>
<dbReference type="Pfam" id="PF00460">
    <property type="entry name" value="Flg_bb_rod"/>
    <property type="match status" value="1"/>
</dbReference>
<dbReference type="RefSeq" id="WP_120749520.1">
    <property type="nucleotide sequence ID" value="NZ_RBAH01000018.1"/>
</dbReference>
<keyword evidence="6" id="KW-1185">Reference proteome</keyword>
<comment type="subcellular location">
    <subcellularLocation>
        <location evidence="2">Bacterial flagellum basal body</location>
    </subcellularLocation>
</comment>
<dbReference type="InterPro" id="IPR037925">
    <property type="entry name" value="FlgE/F/G-like"/>
</dbReference>
<feature type="domain" description="Flagellar basal body rod protein N-terminal" evidence="3">
    <location>
        <begin position="16"/>
        <end position="35"/>
    </location>
</feature>
<reference evidence="5 6" key="1">
    <citation type="journal article" date="2007" name="Int. J. Syst. Evol. Microbiol.">
        <title>Paenibacillus ginsengarvi sp. nov., isolated from soil from ginseng cultivation.</title>
        <authorList>
            <person name="Yoon M.H."/>
            <person name="Ten L.N."/>
            <person name="Im W.T."/>
        </authorList>
    </citation>
    <scope>NUCLEOTIDE SEQUENCE [LARGE SCALE GENOMIC DNA]</scope>
    <source>
        <strain evidence="5 6">KCTC 13059</strain>
    </source>
</reference>
<dbReference type="AlphaFoldDB" id="A0A3B0C2X9"/>
<dbReference type="NCBIfam" id="TIGR03506">
    <property type="entry name" value="FlgEFG_subfam"/>
    <property type="match status" value="1"/>
</dbReference>
<dbReference type="EMBL" id="RBAH01000018">
    <property type="protein sequence ID" value="RKN78854.1"/>
    <property type="molecule type" value="Genomic_DNA"/>
</dbReference>
<keyword evidence="5" id="KW-0966">Cell projection</keyword>
<feature type="domain" description="Flagellar basal-body/hook protein C-terminal" evidence="4">
    <location>
        <begin position="243"/>
        <end position="288"/>
    </location>
</feature>
<dbReference type="Proteomes" id="UP000282311">
    <property type="component" value="Unassembled WGS sequence"/>
</dbReference>
<evidence type="ECO:0000256" key="1">
    <source>
        <dbReference type="ARBA" id="ARBA00009677"/>
    </source>
</evidence>
<dbReference type="InterPro" id="IPR001444">
    <property type="entry name" value="Flag_bb_rod_N"/>
</dbReference>
<dbReference type="GO" id="GO:0071978">
    <property type="term" value="P:bacterial-type flagellum-dependent swarming motility"/>
    <property type="evidence" value="ECO:0007669"/>
    <property type="project" value="TreeGrafter"/>
</dbReference>
<dbReference type="GO" id="GO:0009425">
    <property type="term" value="C:bacterial-type flagellum basal body"/>
    <property type="evidence" value="ECO:0007669"/>
    <property type="project" value="UniProtKB-SubCell"/>
</dbReference>
<keyword evidence="5" id="KW-0969">Cilium</keyword>
<evidence type="ECO:0000256" key="2">
    <source>
        <dbReference type="RuleBase" id="RU362116"/>
    </source>
</evidence>
<protein>
    <submittedName>
        <fullName evidence="5">Flagellar hook-basal body protein</fullName>
    </submittedName>
</protein>
<dbReference type="Pfam" id="PF06429">
    <property type="entry name" value="Flg_bbr_C"/>
    <property type="match status" value="1"/>
</dbReference>
<dbReference type="OrthoDB" id="9800375at2"/>
<dbReference type="PANTHER" id="PTHR30435:SF19">
    <property type="entry name" value="FLAGELLAR BASAL-BODY ROD PROTEIN FLGG"/>
    <property type="match status" value="1"/>
</dbReference>
<sequence>MNHSMINSLVSMQGVQQKLDVIANNMANINTTGYKRKEATFHDVLTTTMRQPNAFQQAGRLSPLGLTQGWGAKLSQIQTLMAQGSLKQTDQPTDLAIEGDALFEVIIPSVDDNGQPFQQTAWTRDGAFSLREQPGDTENVYLTTQEGHLVMGADDQPIQVPIGSRIKVDPNGVVMAYNDGQTDQPPVAAGTLKLVQVVRPQLLQNRGDNLYTLPDAIDPALGEVLRVVALDGANPEAAKVKVQQGFLEQSNVNIAEEMTELMMTQRAFQLNAKALTSADTMMSLANNLRG</sequence>
<dbReference type="PANTHER" id="PTHR30435">
    <property type="entry name" value="FLAGELLAR PROTEIN"/>
    <property type="match status" value="1"/>
</dbReference>
<keyword evidence="2" id="KW-0975">Bacterial flagellum</keyword>
<comment type="similarity">
    <text evidence="1 2">Belongs to the flagella basal body rod proteins family.</text>
</comment>
<evidence type="ECO:0000259" key="4">
    <source>
        <dbReference type="Pfam" id="PF06429"/>
    </source>
</evidence>
<evidence type="ECO:0000259" key="3">
    <source>
        <dbReference type="Pfam" id="PF00460"/>
    </source>
</evidence>
<keyword evidence="5" id="KW-0282">Flagellum</keyword>
<proteinExistence type="inferred from homology"/>
<dbReference type="SUPFAM" id="SSF117143">
    <property type="entry name" value="Flagellar hook protein flgE"/>
    <property type="match status" value="1"/>
</dbReference>
<accession>A0A3B0C2X9</accession>
<dbReference type="InterPro" id="IPR020013">
    <property type="entry name" value="Flagellar_FlgE/F/G"/>
</dbReference>
<gene>
    <name evidence="5" type="ORF">D7M11_22530</name>
</gene>
<organism evidence="5 6">
    <name type="scientific">Paenibacillus ginsengarvi</name>
    <dbReference type="NCBI Taxonomy" id="400777"/>
    <lineage>
        <taxon>Bacteria</taxon>
        <taxon>Bacillati</taxon>
        <taxon>Bacillota</taxon>
        <taxon>Bacilli</taxon>
        <taxon>Bacillales</taxon>
        <taxon>Paenibacillaceae</taxon>
        <taxon>Paenibacillus</taxon>
    </lineage>
</organism>